<dbReference type="EMBL" id="AQGU01000020">
    <property type="protein sequence ID" value="MBE0358117.1"/>
    <property type="molecule type" value="Genomic_DNA"/>
</dbReference>
<dbReference type="Proteomes" id="UP000648482">
    <property type="component" value="Unassembled WGS sequence"/>
</dbReference>
<proteinExistence type="predicted"/>
<protein>
    <submittedName>
        <fullName evidence="1">Uncharacterized protein</fullName>
    </submittedName>
</protein>
<evidence type="ECO:0000313" key="2">
    <source>
        <dbReference type="Proteomes" id="UP000648482"/>
    </source>
</evidence>
<organism evidence="1 2">
    <name type="scientific">Pseudoalteromonas aliena SW19</name>
    <dbReference type="NCBI Taxonomy" id="1314866"/>
    <lineage>
        <taxon>Bacteria</taxon>
        <taxon>Pseudomonadati</taxon>
        <taxon>Pseudomonadota</taxon>
        <taxon>Gammaproteobacteria</taxon>
        <taxon>Alteromonadales</taxon>
        <taxon>Pseudoalteromonadaceae</taxon>
        <taxon>Pseudoalteromonas</taxon>
    </lineage>
</organism>
<comment type="caution">
    <text evidence="1">The sequence shown here is derived from an EMBL/GenBank/DDBJ whole genome shotgun (WGS) entry which is preliminary data.</text>
</comment>
<evidence type="ECO:0000313" key="1">
    <source>
        <dbReference type="EMBL" id="MBE0358117.1"/>
    </source>
</evidence>
<name>A0ABR9DUX6_9GAMM</name>
<gene>
    <name evidence="1" type="ORF">PALI_a3837</name>
</gene>
<sequence length="41" mass="4821">MAVCFAFIKKEIQMIELNLARSYSTNNKKTQMKELNLNEVK</sequence>
<accession>A0ABR9DUX6</accession>
<reference evidence="1 2" key="1">
    <citation type="submission" date="2015-06" db="EMBL/GenBank/DDBJ databases">
        <title>Genome sequence of Pseudoalteromonas aliena.</title>
        <authorList>
            <person name="Xie B.-B."/>
            <person name="Rong J.-C."/>
            <person name="Qin Q.-L."/>
            <person name="Zhang Y.-Z."/>
        </authorList>
    </citation>
    <scope>NUCLEOTIDE SEQUENCE [LARGE SCALE GENOMIC DNA]</scope>
    <source>
        <strain evidence="1 2">SW19</strain>
    </source>
</reference>
<keyword evidence="2" id="KW-1185">Reference proteome</keyword>